<dbReference type="InterPro" id="IPR006680">
    <property type="entry name" value="Amidohydro-rel"/>
</dbReference>
<dbReference type="Proteomes" id="UP001419910">
    <property type="component" value="Unassembled WGS sequence"/>
</dbReference>
<dbReference type="Pfam" id="PF04909">
    <property type="entry name" value="Amidohydro_2"/>
    <property type="match status" value="1"/>
</dbReference>
<dbReference type="InterPro" id="IPR032466">
    <property type="entry name" value="Metal_Hydrolase"/>
</dbReference>
<dbReference type="SUPFAM" id="SSF51556">
    <property type="entry name" value="Metallo-dependent hydrolases"/>
    <property type="match status" value="1"/>
</dbReference>
<keyword evidence="4" id="KW-1185">Reference proteome</keyword>
<sequence>MNETVSAHSSDMDETAIDPELPIVDPHHHLYDIDPTADGPPKPFLFRFMLPDFLDTINASGHAITHTVYVGAQAFYRLDGPPELRCVGETEFVNGVAAMSASGRYGPTRVAAGIVCAADLGLGDQARHVLEAQMAAGNGRLRGVRFSQTWASAREPNRANLFNDARVRRGVAHLASVGLSLDTSCHYSLLPEIADLADAFPDLTIIICHCGFPFKADSDEAEREAFGVWKKGMSEAARRPNVFAKIGGVYRFNARAGQADTDFLPPAGRPPSVRSVDLAGGWRPYVETAIAAFGSSRCMFESNSPVDRAVCSYGVLWNSYKHITAGYSADERANLFSRTARTVYKI</sequence>
<evidence type="ECO:0000313" key="4">
    <source>
        <dbReference type="Proteomes" id="UP001419910"/>
    </source>
</evidence>
<dbReference type="Gene3D" id="3.20.20.140">
    <property type="entry name" value="Metal-dependent hydrolases"/>
    <property type="match status" value="1"/>
</dbReference>
<dbReference type="PANTHER" id="PTHR43569">
    <property type="entry name" value="AMIDOHYDROLASE"/>
    <property type="match status" value="1"/>
</dbReference>
<dbReference type="EMBL" id="JBDIME010000058">
    <property type="protein sequence ID" value="MEN2793623.1"/>
    <property type="molecule type" value="Genomic_DNA"/>
</dbReference>
<feature type="domain" description="Amidohydrolase-related" evidence="2">
    <location>
        <begin position="25"/>
        <end position="345"/>
    </location>
</feature>
<dbReference type="RefSeq" id="WP_343891533.1">
    <property type="nucleotide sequence ID" value="NZ_BAAAEH010000046.1"/>
</dbReference>
<evidence type="ECO:0000313" key="3">
    <source>
        <dbReference type="EMBL" id="MEN2793623.1"/>
    </source>
</evidence>
<reference evidence="3 4" key="1">
    <citation type="submission" date="2024-05" db="EMBL/GenBank/DDBJ databases">
        <authorList>
            <person name="Liu Q."/>
            <person name="Xin Y.-H."/>
        </authorList>
    </citation>
    <scope>NUCLEOTIDE SEQUENCE [LARGE SCALE GENOMIC DNA]</scope>
    <source>
        <strain evidence="3 4">CGMCC 1.10181</strain>
    </source>
</reference>
<organism evidence="3 4">
    <name type="scientific">Sphingomonas oligophenolica</name>
    <dbReference type="NCBI Taxonomy" id="301154"/>
    <lineage>
        <taxon>Bacteria</taxon>
        <taxon>Pseudomonadati</taxon>
        <taxon>Pseudomonadota</taxon>
        <taxon>Alphaproteobacteria</taxon>
        <taxon>Sphingomonadales</taxon>
        <taxon>Sphingomonadaceae</taxon>
        <taxon>Sphingomonas</taxon>
    </lineage>
</organism>
<dbReference type="InterPro" id="IPR052350">
    <property type="entry name" value="Metallo-dep_Lactonases"/>
</dbReference>
<gene>
    <name evidence="3" type="ORF">ABC974_28680</name>
</gene>
<proteinExistence type="inferred from homology"/>
<protein>
    <submittedName>
        <fullName evidence="3">Amidohydrolase family protein</fullName>
    </submittedName>
</protein>
<comment type="caution">
    <text evidence="3">The sequence shown here is derived from an EMBL/GenBank/DDBJ whole genome shotgun (WGS) entry which is preliminary data.</text>
</comment>
<comment type="similarity">
    <text evidence="1">Belongs to the metallo-dependent hydrolases superfamily.</text>
</comment>
<name>A0ABU9YCT3_9SPHN</name>
<accession>A0ABU9YCT3</accession>
<dbReference type="PANTHER" id="PTHR43569:SF1">
    <property type="entry name" value="BLL3371 PROTEIN"/>
    <property type="match status" value="1"/>
</dbReference>
<evidence type="ECO:0000259" key="2">
    <source>
        <dbReference type="Pfam" id="PF04909"/>
    </source>
</evidence>
<evidence type="ECO:0000256" key="1">
    <source>
        <dbReference type="ARBA" id="ARBA00038310"/>
    </source>
</evidence>